<sequence length="383" mass="42917">MADYHVFSSENLTDWKDHGVIVSQDNVPWVDATSYSMWAPDCVYRNGKYYFYFPTAVKDTLIGKGSMVGVAVADTPYGPFVPQAEPIKGVHGIDPCTLIDKDGQAYIYWAGFGNLMAAKLKENMLELASDPIPVRELPDKGLKEGPFVFEREGKYYFTFPWVQDSTEILAYAMGDNPMGPFEMQGTIMDQSPTGCWTNHHSIIEYKGQWYLFYHHNDLSPHFDKNRSIRVDSLHFNPDGTIQKVIPTLRGVGITDAQKEIQLDRYSRLSEAGAHIDFLNTANTFEGWKVILGDNGAWVQYNKVDFGTENLKTVKARISSDTGGKLLVRTGGLNGRVIAEIEAPKNREWTDVSASLTDTPTGVLDLFVSLDGKGAVEIDWIRFD</sequence>
<reference evidence="7" key="1">
    <citation type="submission" date="2019-03" db="EMBL/GenBank/DDBJ databases">
        <title>Single cell metagenomics reveals metabolic interactions within the superorganism composed of flagellate Streblomastix strix and complex community of Bacteroidetes bacteria on its surface.</title>
        <authorList>
            <person name="Treitli S.C."/>
            <person name="Kolisko M."/>
            <person name="Husnik F."/>
            <person name="Keeling P."/>
            <person name="Hampl V."/>
        </authorList>
    </citation>
    <scope>NUCLEOTIDE SEQUENCE</scope>
    <source>
        <strain evidence="7">STM</strain>
    </source>
</reference>
<evidence type="ECO:0000256" key="1">
    <source>
        <dbReference type="ARBA" id="ARBA00009865"/>
    </source>
</evidence>
<dbReference type="Pfam" id="PF04616">
    <property type="entry name" value="Glyco_hydro_43"/>
    <property type="match status" value="1"/>
</dbReference>
<dbReference type="PANTHER" id="PTHR43772">
    <property type="entry name" value="ENDO-1,4-BETA-XYLANASE"/>
    <property type="match status" value="1"/>
</dbReference>
<dbReference type="CDD" id="cd04084">
    <property type="entry name" value="CBM6_xylanase-like"/>
    <property type="match status" value="1"/>
</dbReference>
<keyword evidence="4" id="KW-0119">Carbohydrate metabolism</keyword>
<dbReference type="PANTHER" id="PTHR43772:SF2">
    <property type="entry name" value="PUTATIVE (AFU_ORTHOLOGUE AFUA_2G04480)-RELATED"/>
    <property type="match status" value="1"/>
</dbReference>
<dbReference type="GO" id="GO:0005975">
    <property type="term" value="P:carbohydrate metabolic process"/>
    <property type="evidence" value="ECO:0007669"/>
    <property type="project" value="InterPro"/>
</dbReference>
<dbReference type="InterPro" id="IPR008979">
    <property type="entry name" value="Galactose-bd-like_sf"/>
</dbReference>
<organism evidence="7">
    <name type="scientific">termite gut metagenome</name>
    <dbReference type="NCBI Taxonomy" id="433724"/>
    <lineage>
        <taxon>unclassified sequences</taxon>
        <taxon>metagenomes</taxon>
        <taxon>organismal metagenomes</taxon>
    </lineage>
</organism>
<name>A0A5J4RI12_9ZZZZ</name>
<comment type="caution">
    <text evidence="7">The sequence shown here is derived from an EMBL/GenBank/DDBJ whole genome shotgun (WGS) entry which is preliminary data.</text>
</comment>
<dbReference type="InterPro" id="IPR006584">
    <property type="entry name" value="Cellulose-bd_IV"/>
</dbReference>
<dbReference type="Pfam" id="PF03422">
    <property type="entry name" value="CBM_6"/>
    <property type="match status" value="1"/>
</dbReference>
<dbReference type="InterPro" id="IPR052176">
    <property type="entry name" value="Glycosyl_Hydrlase_43_Enz"/>
</dbReference>
<dbReference type="Gene3D" id="2.115.10.20">
    <property type="entry name" value="Glycosyl hydrolase domain, family 43"/>
    <property type="match status" value="1"/>
</dbReference>
<keyword evidence="2" id="KW-0732">Signal</keyword>
<comment type="similarity">
    <text evidence="1">Belongs to the glycosyl hydrolase 43 family.</text>
</comment>
<dbReference type="GO" id="GO:0004553">
    <property type="term" value="F:hydrolase activity, hydrolyzing O-glycosyl compounds"/>
    <property type="evidence" value="ECO:0007669"/>
    <property type="project" value="InterPro"/>
</dbReference>
<protein>
    <recommendedName>
        <fullName evidence="6">CBM6 domain-containing protein</fullName>
    </recommendedName>
</protein>
<dbReference type="InterPro" id="IPR023296">
    <property type="entry name" value="Glyco_hydro_beta-prop_sf"/>
</dbReference>
<keyword evidence="3" id="KW-0378">Hydrolase</keyword>
<feature type="domain" description="CBM6" evidence="6">
    <location>
        <begin position="263"/>
        <end position="383"/>
    </location>
</feature>
<dbReference type="SMART" id="SM00606">
    <property type="entry name" value="CBD_IV"/>
    <property type="match status" value="1"/>
</dbReference>
<evidence type="ECO:0000259" key="6">
    <source>
        <dbReference type="PROSITE" id="PS51175"/>
    </source>
</evidence>
<dbReference type="InterPro" id="IPR005084">
    <property type="entry name" value="CBM6"/>
</dbReference>
<dbReference type="AlphaFoldDB" id="A0A5J4RI12"/>
<evidence type="ECO:0000256" key="2">
    <source>
        <dbReference type="ARBA" id="ARBA00022729"/>
    </source>
</evidence>
<feature type="non-terminal residue" evidence="7">
    <location>
        <position position="1"/>
    </location>
</feature>
<dbReference type="EMBL" id="SNRY01001168">
    <property type="protein sequence ID" value="KAA6332995.1"/>
    <property type="molecule type" value="Genomic_DNA"/>
</dbReference>
<keyword evidence="5" id="KW-0326">Glycosidase</keyword>
<dbReference type="SUPFAM" id="SSF49785">
    <property type="entry name" value="Galactose-binding domain-like"/>
    <property type="match status" value="1"/>
</dbReference>
<evidence type="ECO:0000313" key="7">
    <source>
        <dbReference type="EMBL" id="KAA6332995.1"/>
    </source>
</evidence>
<dbReference type="SUPFAM" id="SSF75005">
    <property type="entry name" value="Arabinanase/levansucrase/invertase"/>
    <property type="match status" value="1"/>
</dbReference>
<gene>
    <name evidence="7" type="ORF">EZS27_018546</name>
</gene>
<evidence type="ECO:0000256" key="4">
    <source>
        <dbReference type="ARBA" id="ARBA00023277"/>
    </source>
</evidence>
<dbReference type="InterPro" id="IPR006710">
    <property type="entry name" value="Glyco_hydro_43"/>
</dbReference>
<dbReference type="PROSITE" id="PS51175">
    <property type="entry name" value="CBM6"/>
    <property type="match status" value="1"/>
</dbReference>
<accession>A0A5J4RI12</accession>
<proteinExistence type="inferred from homology"/>
<dbReference type="CDD" id="cd08990">
    <property type="entry name" value="GH43_AXH_like"/>
    <property type="match status" value="1"/>
</dbReference>
<dbReference type="GO" id="GO:0030246">
    <property type="term" value="F:carbohydrate binding"/>
    <property type="evidence" value="ECO:0007669"/>
    <property type="project" value="InterPro"/>
</dbReference>
<evidence type="ECO:0000256" key="3">
    <source>
        <dbReference type="ARBA" id="ARBA00022801"/>
    </source>
</evidence>
<evidence type="ECO:0000256" key="5">
    <source>
        <dbReference type="ARBA" id="ARBA00023295"/>
    </source>
</evidence>
<dbReference type="Gene3D" id="2.60.120.260">
    <property type="entry name" value="Galactose-binding domain-like"/>
    <property type="match status" value="1"/>
</dbReference>